<dbReference type="Proteomes" id="UP000218172">
    <property type="component" value="Unassembled WGS sequence"/>
</dbReference>
<evidence type="ECO:0000259" key="1">
    <source>
        <dbReference type="Pfam" id="PF09832"/>
    </source>
</evidence>
<name>A0A2A4MPC4_9GAMM</name>
<evidence type="ECO:0000313" key="3">
    <source>
        <dbReference type="Proteomes" id="UP000218172"/>
    </source>
</evidence>
<feature type="domain" description="DUF2059" evidence="1">
    <location>
        <begin position="43"/>
        <end position="88"/>
    </location>
</feature>
<dbReference type="InterPro" id="IPR018637">
    <property type="entry name" value="DUF2059"/>
</dbReference>
<dbReference type="AlphaFoldDB" id="A0A2A4MPC4"/>
<sequence length="96" mass="11016">MNSEEKRELAETVVDMTVMNRFRIFSSNSDGYDAKMSEIARFRMREEQTALYAKHYQSKQLTALLDFYSSEMGKSILTSQERVADEMASGVKLVST</sequence>
<comment type="caution">
    <text evidence="2">The sequence shown here is derived from an EMBL/GenBank/DDBJ whole genome shotgun (WGS) entry which is preliminary data.</text>
</comment>
<evidence type="ECO:0000313" key="2">
    <source>
        <dbReference type="EMBL" id="PCH61700.1"/>
    </source>
</evidence>
<protein>
    <recommendedName>
        <fullName evidence="1">DUF2059 domain-containing protein</fullName>
    </recommendedName>
</protein>
<dbReference type="Pfam" id="PF09832">
    <property type="entry name" value="DUF2059"/>
    <property type="match status" value="1"/>
</dbReference>
<organism evidence="2 3">
    <name type="scientific">SAR86 cluster bacterium</name>
    <dbReference type="NCBI Taxonomy" id="2030880"/>
    <lineage>
        <taxon>Bacteria</taxon>
        <taxon>Pseudomonadati</taxon>
        <taxon>Pseudomonadota</taxon>
        <taxon>Gammaproteobacteria</taxon>
        <taxon>SAR86 cluster</taxon>
    </lineage>
</organism>
<accession>A0A2A4MPC4</accession>
<proteinExistence type="predicted"/>
<gene>
    <name evidence="2" type="ORF">COC19_04495</name>
</gene>
<dbReference type="EMBL" id="NVQR01000063">
    <property type="protein sequence ID" value="PCH61700.1"/>
    <property type="molecule type" value="Genomic_DNA"/>
</dbReference>
<reference evidence="3" key="1">
    <citation type="submission" date="2017-08" db="EMBL/GenBank/DDBJ databases">
        <title>A dynamic microbial community with high functional redundancy inhabits the cold, oxic subseafloor aquifer.</title>
        <authorList>
            <person name="Tully B.J."/>
            <person name="Wheat C.G."/>
            <person name="Glazer B.T."/>
            <person name="Huber J.A."/>
        </authorList>
    </citation>
    <scope>NUCLEOTIDE SEQUENCE [LARGE SCALE GENOMIC DNA]</scope>
</reference>